<accession>A0A9P6R8G4</accession>
<feature type="compositionally biased region" description="Polar residues" evidence="1">
    <location>
        <begin position="801"/>
        <end position="814"/>
    </location>
</feature>
<keyword evidence="2" id="KW-0472">Membrane</keyword>
<dbReference type="Proteomes" id="UP000823405">
    <property type="component" value="Unassembled WGS sequence"/>
</dbReference>
<dbReference type="AlphaFoldDB" id="A0A9P6R8G4"/>
<sequence length="839" mass="90904">MANITLPIELGLHGTIAFLSLYAVCSIIATIRFQNLHGYTSLTALFLFLVTAVSFVMAVGYMILAWWERTVEGSSHVRSQLLRQRNGRLASDVETSTIKHHGESTLARTTELSTRAIVRVSVFLVSPLPRLCILIGLVVASFLAAIMQWYKIRNGLDCAAVAPEYRRFCVTTKAAVISTTVATCFWILWSGFWFHQSYRVFRDEQKIGVLQQQQQQQESGGRNSEGILVAMPGEAHRVSRVAERSQSFKHEQQPNRINIQMEPHLQYLQNSNKSLLQQKKLLSPGKAIDAKDSSLGLGIDITTATTVNGNDGAGTSGSHSRSETANTAFDSIALQYLPVRSRFMDVETASIVGKSATSIARDSIFEQEKPNPGRVRDHAKIFPMARVSVSSLQEAAAASVGGSNRGTPVMYTAGSPAQIYMGGRSPLVSGANTPTTPRSRAGYMGKETFKALNNIPRSSSMGAMTPHNVNAFGVQFPSALVSPIPSTGHHFSENYNFSGTSNGLRSCRSMNTFPQSPAEATFAEQSMDEQLKAIRRRSFASDVMNSPGGSASLLESAQMNSPSLMMATTPRSGSGGGGGGSEVGSMMGMSMGSPSSILSRGKGKFRSAFSSPSLNILAGGRGRRRSSLGMTYMINSIVNSPTGADSSVRLHRRPSDTETTSSSDNDGQQSLYSSSHIRQQLAISAQELLRAEYGDLYPVLLSDPESGLLNDMENMNPEMDSITSMGRTRSNSVSSAGTSRSSGSYSYSCSNEQGQGQGQGRLKLPGPPPSFMNKVRNGAGKYRSNKTYQQQQQQTVRKVGSNATLGNSKPNSRFNSKKFPSHGDLTKYSWDYRKELPID</sequence>
<feature type="region of interest" description="Disordered" evidence="1">
    <location>
        <begin position="569"/>
        <end position="604"/>
    </location>
</feature>
<feature type="compositionally biased region" description="Low complexity" evidence="1">
    <location>
        <begin position="583"/>
        <end position="600"/>
    </location>
</feature>
<feature type="compositionally biased region" description="Low complexity" evidence="1">
    <location>
        <begin position="657"/>
        <end position="666"/>
    </location>
</feature>
<dbReference type="EMBL" id="JAAAIN010000464">
    <property type="protein sequence ID" value="KAG0314156.1"/>
    <property type="molecule type" value="Genomic_DNA"/>
</dbReference>
<feature type="compositionally biased region" description="Basic and acidic residues" evidence="1">
    <location>
        <begin position="830"/>
        <end position="839"/>
    </location>
</feature>
<keyword evidence="4" id="KW-1185">Reference proteome</keyword>
<evidence type="ECO:0000256" key="1">
    <source>
        <dbReference type="SAM" id="MobiDB-lite"/>
    </source>
</evidence>
<evidence type="ECO:0000313" key="4">
    <source>
        <dbReference type="Proteomes" id="UP000823405"/>
    </source>
</evidence>
<feature type="compositionally biased region" description="Gly residues" evidence="1">
    <location>
        <begin position="573"/>
        <end position="582"/>
    </location>
</feature>
<proteinExistence type="predicted"/>
<keyword evidence="2" id="KW-1133">Transmembrane helix</keyword>
<feature type="transmembrane region" description="Helical" evidence="2">
    <location>
        <begin position="12"/>
        <end position="33"/>
    </location>
</feature>
<comment type="caution">
    <text evidence="3">The sequence shown here is derived from an EMBL/GenBank/DDBJ whole genome shotgun (WGS) entry which is preliminary data.</text>
</comment>
<feature type="transmembrane region" description="Helical" evidence="2">
    <location>
        <begin position="45"/>
        <end position="67"/>
    </location>
</feature>
<organism evidence="3 4">
    <name type="scientific">Linnemannia gamsii</name>
    <dbReference type="NCBI Taxonomy" id="64522"/>
    <lineage>
        <taxon>Eukaryota</taxon>
        <taxon>Fungi</taxon>
        <taxon>Fungi incertae sedis</taxon>
        <taxon>Mucoromycota</taxon>
        <taxon>Mortierellomycotina</taxon>
        <taxon>Mortierellomycetes</taxon>
        <taxon>Mortierellales</taxon>
        <taxon>Mortierellaceae</taxon>
        <taxon>Linnemannia</taxon>
    </lineage>
</organism>
<name>A0A9P6R8G4_9FUNG</name>
<protein>
    <submittedName>
        <fullName evidence="3">Uncharacterized protein</fullName>
    </submittedName>
</protein>
<evidence type="ECO:0000313" key="3">
    <source>
        <dbReference type="EMBL" id="KAG0314156.1"/>
    </source>
</evidence>
<keyword evidence="2" id="KW-0812">Transmembrane</keyword>
<feature type="transmembrane region" description="Helical" evidence="2">
    <location>
        <begin position="174"/>
        <end position="194"/>
    </location>
</feature>
<dbReference type="OrthoDB" id="2444597at2759"/>
<feature type="transmembrane region" description="Helical" evidence="2">
    <location>
        <begin position="128"/>
        <end position="146"/>
    </location>
</feature>
<feature type="compositionally biased region" description="Low complexity" evidence="1">
    <location>
        <begin position="728"/>
        <end position="754"/>
    </location>
</feature>
<evidence type="ECO:0000256" key="2">
    <source>
        <dbReference type="SAM" id="Phobius"/>
    </source>
</evidence>
<gene>
    <name evidence="3" type="ORF">BGZ97_009585</name>
</gene>
<feature type="region of interest" description="Disordered" evidence="1">
    <location>
        <begin position="708"/>
        <end position="839"/>
    </location>
</feature>
<feature type="region of interest" description="Disordered" evidence="1">
    <location>
        <begin position="641"/>
        <end position="673"/>
    </location>
</feature>
<reference evidence="3" key="1">
    <citation type="journal article" date="2020" name="Fungal Divers.">
        <title>Resolving the Mortierellaceae phylogeny through synthesis of multi-gene phylogenetics and phylogenomics.</title>
        <authorList>
            <person name="Vandepol N."/>
            <person name="Liber J."/>
            <person name="Desiro A."/>
            <person name="Na H."/>
            <person name="Kennedy M."/>
            <person name="Barry K."/>
            <person name="Grigoriev I.V."/>
            <person name="Miller A.N."/>
            <person name="O'Donnell K."/>
            <person name="Stajich J.E."/>
            <person name="Bonito G."/>
        </authorList>
    </citation>
    <scope>NUCLEOTIDE SEQUENCE</scope>
    <source>
        <strain evidence="3">NVP60</strain>
    </source>
</reference>